<dbReference type="CDD" id="cd09272">
    <property type="entry name" value="RNase_HI_RT_Ty1"/>
    <property type="match status" value="1"/>
</dbReference>
<dbReference type="InterPro" id="IPR012337">
    <property type="entry name" value="RNaseH-like_sf"/>
</dbReference>
<gene>
    <name evidence="11" type="ORF">OSB04_003594</name>
</gene>
<dbReference type="SUPFAM" id="SSF56672">
    <property type="entry name" value="DNA/RNA polymerases"/>
    <property type="match status" value="1"/>
</dbReference>
<dbReference type="PROSITE" id="PS50994">
    <property type="entry name" value="INTEGRASE"/>
    <property type="match status" value="1"/>
</dbReference>
<keyword evidence="12" id="KW-1185">Reference proteome</keyword>
<dbReference type="EMBL" id="JARYMX010000001">
    <property type="protein sequence ID" value="KAJ9567628.1"/>
    <property type="molecule type" value="Genomic_DNA"/>
</dbReference>
<feature type="region of interest" description="Disordered" evidence="8">
    <location>
        <begin position="1238"/>
        <end position="1360"/>
    </location>
</feature>
<dbReference type="InterPro" id="IPR001584">
    <property type="entry name" value="Integrase_cat-core"/>
</dbReference>
<keyword evidence="6" id="KW-0472">Membrane</keyword>
<keyword evidence="3" id="KW-0433">Leucine-rich repeat</keyword>
<dbReference type="InterPro" id="IPR057670">
    <property type="entry name" value="SH3_retrovirus"/>
</dbReference>
<dbReference type="FunFam" id="3.80.10.10:FF:000400">
    <property type="entry name" value="Nuclear pore complex protein NUP107"/>
    <property type="match status" value="1"/>
</dbReference>
<dbReference type="SUPFAM" id="SSF53098">
    <property type="entry name" value="Ribonuclease H-like"/>
    <property type="match status" value="1"/>
</dbReference>
<feature type="compositionally biased region" description="Low complexity" evidence="8">
    <location>
        <begin position="1327"/>
        <end position="1340"/>
    </location>
</feature>
<dbReference type="InterPro" id="IPR001611">
    <property type="entry name" value="Leu-rich_rpt"/>
</dbReference>
<comment type="subcellular location">
    <subcellularLocation>
        <location evidence="1">Cell envelope</location>
    </subcellularLocation>
    <subcellularLocation>
        <location evidence="2">Membrane</location>
    </subcellularLocation>
</comment>
<dbReference type="PANTHER" id="PTHR48059:SF19">
    <property type="entry name" value="RECEPTOR-LIKE PROTEIN KINASE 5"/>
    <property type="match status" value="1"/>
</dbReference>
<dbReference type="Pfam" id="PF14223">
    <property type="entry name" value="Retrotran_gag_2"/>
    <property type="match status" value="1"/>
</dbReference>
<dbReference type="PANTHER" id="PTHR48059">
    <property type="entry name" value="POLYGALACTURONASE INHIBITOR 1"/>
    <property type="match status" value="1"/>
</dbReference>
<dbReference type="InterPro" id="IPR013103">
    <property type="entry name" value="RVT_2"/>
</dbReference>
<name>A0AA38TV65_9ASTR</name>
<dbReference type="InterPro" id="IPR036397">
    <property type="entry name" value="RNaseH_sf"/>
</dbReference>
<feature type="compositionally biased region" description="Pro residues" evidence="8">
    <location>
        <begin position="1341"/>
        <end position="1350"/>
    </location>
</feature>
<dbReference type="GO" id="GO:0016020">
    <property type="term" value="C:membrane"/>
    <property type="evidence" value="ECO:0007669"/>
    <property type="project" value="UniProtKB-SubCell"/>
</dbReference>
<feature type="compositionally biased region" description="Low complexity" evidence="8">
    <location>
        <begin position="1252"/>
        <end position="1274"/>
    </location>
</feature>
<evidence type="ECO:0000256" key="5">
    <source>
        <dbReference type="ARBA" id="ARBA00022737"/>
    </source>
</evidence>
<reference evidence="11" key="1">
    <citation type="submission" date="2023-03" db="EMBL/GenBank/DDBJ databases">
        <title>Chromosome-scale reference genome and RAD-based genetic map of yellow starthistle (Centaurea solstitialis) reveal putative structural variation and QTLs associated with invader traits.</title>
        <authorList>
            <person name="Reatini B."/>
            <person name="Cang F.A."/>
            <person name="Jiang Q."/>
            <person name="Mckibben M.T.W."/>
            <person name="Barker M.S."/>
            <person name="Rieseberg L.H."/>
            <person name="Dlugosch K.M."/>
        </authorList>
    </citation>
    <scope>NUCLEOTIDE SEQUENCE</scope>
    <source>
        <strain evidence="11">CAN-66</strain>
        <tissue evidence="11">Leaf</tissue>
    </source>
</reference>
<dbReference type="Pfam" id="PF07727">
    <property type="entry name" value="RVT_2"/>
    <property type="match status" value="1"/>
</dbReference>
<dbReference type="Gene3D" id="3.80.10.10">
    <property type="entry name" value="Ribonuclease Inhibitor"/>
    <property type="match status" value="2"/>
</dbReference>
<accession>A0AA38TV65</accession>
<feature type="signal peptide" evidence="9">
    <location>
        <begin position="1"/>
        <end position="21"/>
    </location>
</feature>
<dbReference type="SUPFAM" id="SSF52058">
    <property type="entry name" value="L domain-like"/>
    <property type="match status" value="2"/>
</dbReference>
<feature type="region of interest" description="Disordered" evidence="8">
    <location>
        <begin position="763"/>
        <end position="804"/>
    </location>
</feature>
<sequence length="1900" mass="213147">MATTAISSFLLLLSFFTLTSAKCHPDDQNALLSFKSAITADPSAMLATWKPATDCCTWAGVTCRPPNTRVTTISLSGQPDKPDSYLSGSIPSSLSKLRYLDGIYLTDTRNLSGPFPSALFHLPDLQYVYIENNKLSGRLPDDIGNSTRLYAFSLEGNRFSGKIPSSISKLTELAQLKLGGNGFTGTIPDGIRQLKNLTLLSLKRNKLSGRIPDFFGSFSNLRVLELSYNNFSGGIPASISSLAPFLGYLELGHNSLTGKIPDFLGKFRALDTLDLSSNQFSGTVPKTFGNLTKIFNLDLSRNRLVDPFPVMYVKGIESLDLSYNGFHLKQIPKWVTSSTIIYSLKLAKCGIQMKLDDWNPAETYFYDYIDLSENEITGSPVKLLNRTEYLVGFWGSGNRLKFDLGSLKFPATLKTLDLSRNSVYGKVPKTVAGLKSLNVSGNQLCGALPATKFPASSFSGNSCLCGSPLAPYYKDALGTRREDDKTERRVVRPLEHPQWMLFKGFLFGNLHCGTEVLLQSHVLIEIQKHNLYTKGFVINNRPHHRYLHLQAHNMQIHHRLIRLLKSQVWRKQVLSTLIGLDLDLFITGTTKPPSKLLAESKPNPDYTIWHRQDQIIISALLGSCLDAIQPLLSSAETAREAWNRLNVSYANTSRSRIISLKSKLTKNPKGTRPVADFLNEMRTIVDELALAQNPVSDEDLMVHILAQLGDDYTPISAAIKVRETPLSYSELFDKLVDFERALQERDPPTTEVLTANFTQRQHPRNSNRFYGANSNYSNRNHRIPNNKNNRSTWQPSNSEGDRSSRASTFCKYCNIPGHDTRDCRKLARFLKENHVTISPVVNNTTPRSNPTSQSWMFDTGASDHITTDRSSLHPLSDYGGPDEISLGNGNRLPITHTGNTQLCTTSRSLLLSNDLRTGAPLLRGENIHDVYYNTLGPLRQLNSTTKVSFSHLHHKLGHPSIRVFRSLFKHFGINPKTIRNVHCDSCLVNKSHKLPFGQNSFVAHKPLQLIYSDVWGPIQKSIDGFGYYVIFVDFYSKYIWLYPMKRKSDVSHLFPQFKMLVEKYFQTPLISLFTDNGGEYQGLASYLKSVGISHFTTPPTRRNKMASPNDVIVMWLKPALLYFTFPTAVHLINRLPTTILDSKSPFEVIHGQPPNYSTLKSFGCLCYPWLKPYSTSKLQPKSTPCTFLGYSLSKSAYKCYDPKSRRLFHSRHVQFVEHVFPYKSTTLPFTPLPTPTTFLADKPILSPPSNPPSNQTPHLTQPPTLTATQNTQPTSQPDTIHVAPAEPTPDQTESPSTSNNSQNYVPSTDSDIPPTPLPISNTNLDHTSQSPTPSTQSLNSPPEPSPCPPPRTRKPNQRYFNPSFVNTSTLHPIPSIFEPTTHNQALKDPKWREAMDSEFNALLQNHTWELVPKTSQTPIGNKWVFRVKRNPDGSVAKYKARLVAKGFLQQYGRDYFETFSPVTKPVTIRTILSIALSKGWPLRQLDVNNAFLQGTLCEEVYMVQPPGYTHPQYPNHICKLRKSLYGLKQAPRAWYIELTTFLLQSGFKKSLADASLFIYSCGDIMCYFMVYVDDIVITGNNNSFLDRFVDTLARRFSVKDLGSLHYFLGIEVIPTNTGLFLTQHRHIHDMLAQFNMAGAKEVVTPLSSTDVLHSNDGTQSVDPTPYRKIVGSLQYLAFTRPDISFAVNRLSQFMHAPSQKHWQALKRVLRYLKGTIHFGLFLKRNSPLHLTAFSDSDWGGISDGGRSTTAYLLYLGSNIISWRSNRQKSVSRSSTEAEYKALANAAAEVLWVKHLLQELGVPISTTPTLYCDNTGATYLCANPVYHSRMKHVALDYHFVREQVTNASLKVLHINSEDQLADVLTKPLSRQPFLLFRSKIGVSNGASILRGRIKANNGLTS</sequence>
<feature type="chain" id="PRO_5041425567" description="Integrase catalytic domain-containing protein" evidence="9">
    <location>
        <begin position="22"/>
        <end position="1900"/>
    </location>
</feature>
<comment type="caution">
    <text evidence="11">The sequence shown here is derived from an EMBL/GenBank/DDBJ whole genome shotgun (WGS) entry which is preliminary data.</text>
</comment>
<keyword evidence="5" id="KW-0677">Repeat</keyword>
<dbReference type="GO" id="GO:0003676">
    <property type="term" value="F:nucleic acid binding"/>
    <property type="evidence" value="ECO:0007669"/>
    <property type="project" value="InterPro"/>
</dbReference>
<evidence type="ECO:0000313" key="12">
    <source>
        <dbReference type="Proteomes" id="UP001172457"/>
    </source>
</evidence>
<comment type="similarity">
    <text evidence="7">Belongs to the polygalacturonase-inhibiting protein family.</text>
</comment>
<keyword evidence="4 9" id="KW-0732">Signal</keyword>
<dbReference type="Gene3D" id="3.30.420.10">
    <property type="entry name" value="Ribonuclease H-like superfamily/Ribonuclease H"/>
    <property type="match status" value="1"/>
</dbReference>
<evidence type="ECO:0000256" key="8">
    <source>
        <dbReference type="SAM" id="MobiDB-lite"/>
    </source>
</evidence>
<dbReference type="InterPro" id="IPR051848">
    <property type="entry name" value="PGIP"/>
</dbReference>
<evidence type="ECO:0000256" key="1">
    <source>
        <dbReference type="ARBA" id="ARBA00004196"/>
    </source>
</evidence>
<feature type="compositionally biased region" description="Polar residues" evidence="8">
    <location>
        <begin position="1289"/>
        <end position="1310"/>
    </location>
</feature>
<evidence type="ECO:0000256" key="2">
    <source>
        <dbReference type="ARBA" id="ARBA00004370"/>
    </source>
</evidence>
<dbReference type="Pfam" id="PF08263">
    <property type="entry name" value="LRRNT_2"/>
    <property type="match status" value="1"/>
</dbReference>
<evidence type="ECO:0000256" key="6">
    <source>
        <dbReference type="ARBA" id="ARBA00023136"/>
    </source>
</evidence>
<dbReference type="InterPro" id="IPR032675">
    <property type="entry name" value="LRR_dom_sf"/>
</dbReference>
<dbReference type="Pfam" id="PF00665">
    <property type="entry name" value="rve"/>
    <property type="match status" value="1"/>
</dbReference>
<feature type="compositionally biased region" description="Polar residues" evidence="8">
    <location>
        <begin position="763"/>
        <end position="777"/>
    </location>
</feature>
<dbReference type="Proteomes" id="UP001172457">
    <property type="component" value="Chromosome 1"/>
</dbReference>
<dbReference type="InterPro" id="IPR013210">
    <property type="entry name" value="LRR_N_plant-typ"/>
</dbReference>
<evidence type="ECO:0000256" key="3">
    <source>
        <dbReference type="ARBA" id="ARBA00022614"/>
    </source>
</evidence>
<evidence type="ECO:0000259" key="10">
    <source>
        <dbReference type="PROSITE" id="PS50994"/>
    </source>
</evidence>
<proteinExistence type="inferred from homology"/>
<dbReference type="InterPro" id="IPR043502">
    <property type="entry name" value="DNA/RNA_pol_sf"/>
</dbReference>
<dbReference type="FunFam" id="3.80.10.10:FF:000383">
    <property type="entry name" value="Leucine-rich repeat receptor protein kinase EMS1"/>
    <property type="match status" value="1"/>
</dbReference>
<feature type="domain" description="Integrase catalytic" evidence="10">
    <location>
        <begin position="1002"/>
        <end position="1099"/>
    </location>
</feature>
<dbReference type="GO" id="GO:0015074">
    <property type="term" value="P:DNA integration"/>
    <property type="evidence" value="ECO:0007669"/>
    <property type="project" value="InterPro"/>
</dbReference>
<evidence type="ECO:0000256" key="7">
    <source>
        <dbReference type="ARBA" id="ARBA00038043"/>
    </source>
</evidence>
<protein>
    <recommendedName>
        <fullName evidence="10">Integrase catalytic domain-containing protein</fullName>
    </recommendedName>
</protein>
<evidence type="ECO:0000256" key="9">
    <source>
        <dbReference type="SAM" id="SignalP"/>
    </source>
</evidence>
<dbReference type="Pfam" id="PF00560">
    <property type="entry name" value="LRR_1"/>
    <property type="match status" value="1"/>
</dbReference>
<organism evidence="11 12">
    <name type="scientific">Centaurea solstitialis</name>
    <name type="common">yellow star-thistle</name>
    <dbReference type="NCBI Taxonomy" id="347529"/>
    <lineage>
        <taxon>Eukaryota</taxon>
        <taxon>Viridiplantae</taxon>
        <taxon>Streptophyta</taxon>
        <taxon>Embryophyta</taxon>
        <taxon>Tracheophyta</taxon>
        <taxon>Spermatophyta</taxon>
        <taxon>Magnoliopsida</taxon>
        <taxon>eudicotyledons</taxon>
        <taxon>Gunneridae</taxon>
        <taxon>Pentapetalae</taxon>
        <taxon>asterids</taxon>
        <taxon>campanulids</taxon>
        <taxon>Asterales</taxon>
        <taxon>Asteraceae</taxon>
        <taxon>Carduoideae</taxon>
        <taxon>Cardueae</taxon>
        <taxon>Centaureinae</taxon>
        <taxon>Centaurea</taxon>
    </lineage>
</organism>
<evidence type="ECO:0000256" key="4">
    <source>
        <dbReference type="ARBA" id="ARBA00022729"/>
    </source>
</evidence>
<dbReference type="Pfam" id="PF13855">
    <property type="entry name" value="LRR_8"/>
    <property type="match status" value="2"/>
</dbReference>
<evidence type="ECO:0000313" key="11">
    <source>
        <dbReference type="EMBL" id="KAJ9567628.1"/>
    </source>
</evidence>
<dbReference type="Pfam" id="PF25597">
    <property type="entry name" value="SH3_retrovirus"/>
    <property type="match status" value="1"/>
</dbReference>